<feature type="domain" description="Secretion system C-terminal sorting" evidence="4">
    <location>
        <begin position="174"/>
        <end position="240"/>
    </location>
</feature>
<dbReference type="NCBIfam" id="TIGR04183">
    <property type="entry name" value="Por_Secre_tail"/>
    <property type="match status" value="1"/>
</dbReference>
<evidence type="ECO:0000313" key="5">
    <source>
        <dbReference type="EMBL" id="RXR20587.1"/>
    </source>
</evidence>
<dbReference type="InterPro" id="IPR026444">
    <property type="entry name" value="Secre_tail"/>
</dbReference>
<dbReference type="InterPro" id="IPR008979">
    <property type="entry name" value="Galactose-bd-like_sf"/>
</dbReference>
<evidence type="ECO:0000259" key="4">
    <source>
        <dbReference type="Pfam" id="PF18962"/>
    </source>
</evidence>
<dbReference type="Pfam" id="PF18962">
    <property type="entry name" value="Por_Secre_tail"/>
    <property type="match status" value="1"/>
</dbReference>
<protein>
    <submittedName>
        <fullName evidence="5">T9SS type A sorting domain-containing protein</fullName>
    </submittedName>
</protein>
<sequence>MNLKLLLLLTSLTCFSQTPIFNSSMSITSDGSTNSPSGEEVDKIIDGSTATKFLDFDYSDGLAFIVNTGSASITDGIRITTANDSEGRDPMNFEVLGSNDGTSFTSIASNTIPCITDRFFERTFTFSNSTSYSYYKIVFTDQCFSENSLQLAEVQLIGSSLSTSDFSYTNKINVYPNPSTGIFNINIDTNATIEIYDLIGKQITSKKIEVGISQIDMGNYNAGIYLLKVTNENNQSKTMKIVKQ</sequence>
<dbReference type="OrthoDB" id="849076at2"/>
<evidence type="ECO:0000313" key="6">
    <source>
        <dbReference type="Proteomes" id="UP000290283"/>
    </source>
</evidence>
<feature type="chain" id="PRO_5020722775" evidence="2">
    <location>
        <begin position="17"/>
        <end position="244"/>
    </location>
</feature>
<dbReference type="Proteomes" id="UP000290283">
    <property type="component" value="Unassembled WGS sequence"/>
</dbReference>
<keyword evidence="1 2" id="KW-0732">Signal</keyword>
<feature type="domain" description="F5/8 type C" evidence="3">
    <location>
        <begin position="32"/>
        <end position="141"/>
    </location>
</feature>
<feature type="signal peptide" evidence="2">
    <location>
        <begin position="1"/>
        <end position="16"/>
    </location>
</feature>
<keyword evidence="6" id="KW-1185">Reference proteome</keyword>
<dbReference type="SUPFAM" id="SSF49785">
    <property type="entry name" value="Galactose-binding domain-like"/>
    <property type="match status" value="1"/>
</dbReference>
<evidence type="ECO:0000256" key="1">
    <source>
        <dbReference type="ARBA" id="ARBA00022729"/>
    </source>
</evidence>
<proteinExistence type="predicted"/>
<name>A0A4Q1K4U2_9FLAO</name>
<accession>A0A4Q1K4U2</accession>
<reference evidence="6" key="1">
    <citation type="submission" date="2019-01" db="EMBL/GenBank/DDBJ databases">
        <title>Cytophagaceae bacterium strain CAR-16.</title>
        <authorList>
            <person name="Chen W.-M."/>
        </authorList>
    </citation>
    <scope>NUCLEOTIDE SEQUENCE [LARGE SCALE GENOMIC DNA]</scope>
    <source>
        <strain evidence="6">LLJ-11</strain>
    </source>
</reference>
<dbReference type="Pfam" id="PF00754">
    <property type="entry name" value="F5_F8_type_C"/>
    <property type="match status" value="1"/>
</dbReference>
<dbReference type="EMBL" id="SBKO01000001">
    <property type="protein sequence ID" value="RXR20587.1"/>
    <property type="molecule type" value="Genomic_DNA"/>
</dbReference>
<dbReference type="AlphaFoldDB" id="A0A4Q1K4U2"/>
<evidence type="ECO:0000256" key="2">
    <source>
        <dbReference type="SAM" id="SignalP"/>
    </source>
</evidence>
<dbReference type="RefSeq" id="WP_129433570.1">
    <property type="nucleotide sequence ID" value="NZ_SBKO01000001.1"/>
</dbReference>
<organism evidence="5 6">
    <name type="scientific">Flavobacterium amnicola</name>
    <dbReference type="NCBI Taxonomy" id="2506422"/>
    <lineage>
        <taxon>Bacteria</taxon>
        <taxon>Pseudomonadati</taxon>
        <taxon>Bacteroidota</taxon>
        <taxon>Flavobacteriia</taxon>
        <taxon>Flavobacteriales</taxon>
        <taxon>Flavobacteriaceae</taxon>
        <taxon>Flavobacterium</taxon>
    </lineage>
</organism>
<comment type="caution">
    <text evidence="5">The sequence shown here is derived from an EMBL/GenBank/DDBJ whole genome shotgun (WGS) entry which is preliminary data.</text>
</comment>
<dbReference type="InterPro" id="IPR000421">
    <property type="entry name" value="FA58C"/>
</dbReference>
<gene>
    <name evidence="5" type="ORF">EQG63_01245</name>
</gene>
<dbReference type="Gene3D" id="2.60.120.260">
    <property type="entry name" value="Galactose-binding domain-like"/>
    <property type="match status" value="1"/>
</dbReference>
<evidence type="ECO:0000259" key="3">
    <source>
        <dbReference type="Pfam" id="PF00754"/>
    </source>
</evidence>